<dbReference type="GO" id="GO:0051225">
    <property type="term" value="P:spindle assembly"/>
    <property type="evidence" value="ECO:0007669"/>
    <property type="project" value="InterPro"/>
</dbReference>
<comment type="caution">
    <text evidence="2">The sequence shown here is derived from an EMBL/GenBank/DDBJ whole genome shotgun (WGS) entry which is preliminary data.</text>
</comment>
<accession>S8CB96</accession>
<dbReference type="EMBL" id="AQGS01000024">
    <property type="protein sequence ID" value="EPS44952.1"/>
    <property type="molecule type" value="Genomic_DNA"/>
</dbReference>
<organism evidence="2 3">
    <name type="scientific">Dactylellina haptotyla (strain CBS 200.50)</name>
    <name type="common">Nematode-trapping fungus</name>
    <name type="synonym">Monacrosporium haptotylum</name>
    <dbReference type="NCBI Taxonomy" id="1284197"/>
    <lineage>
        <taxon>Eukaryota</taxon>
        <taxon>Fungi</taxon>
        <taxon>Dikarya</taxon>
        <taxon>Ascomycota</taxon>
        <taxon>Pezizomycotina</taxon>
        <taxon>Orbiliomycetes</taxon>
        <taxon>Orbiliales</taxon>
        <taxon>Orbiliaceae</taxon>
        <taxon>Dactylellina</taxon>
    </lineage>
</organism>
<gene>
    <name evidence="2" type="ORF">H072_956</name>
</gene>
<dbReference type="AlphaFoldDB" id="S8CB96"/>
<keyword evidence="3" id="KW-1185">Reference proteome</keyword>
<dbReference type="OrthoDB" id="66964at2759"/>
<dbReference type="HOGENOM" id="CLU_918349_0_0_1"/>
<evidence type="ECO:0000313" key="3">
    <source>
        <dbReference type="Proteomes" id="UP000015100"/>
    </source>
</evidence>
<dbReference type="InterPro" id="IPR029327">
    <property type="entry name" value="HAUS4"/>
</dbReference>
<keyword evidence="1" id="KW-0175">Coiled coil</keyword>
<proteinExistence type="predicted"/>
<name>S8CB96_DACHA</name>
<dbReference type="Pfam" id="PF14735">
    <property type="entry name" value="HAUS4"/>
    <property type="match status" value="1"/>
</dbReference>
<dbReference type="Proteomes" id="UP000015100">
    <property type="component" value="Unassembled WGS sequence"/>
</dbReference>
<evidence type="ECO:0000256" key="1">
    <source>
        <dbReference type="SAM" id="Coils"/>
    </source>
</evidence>
<dbReference type="OMA" id="SNLRTWA"/>
<dbReference type="eggNOG" id="ENOG502S7PS">
    <property type="taxonomic scope" value="Eukaryota"/>
</dbReference>
<evidence type="ECO:0000313" key="2">
    <source>
        <dbReference type="EMBL" id="EPS44952.1"/>
    </source>
</evidence>
<dbReference type="GO" id="GO:0070652">
    <property type="term" value="C:HAUS complex"/>
    <property type="evidence" value="ECO:0007669"/>
    <property type="project" value="InterPro"/>
</dbReference>
<protein>
    <submittedName>
        <fullName evidence="2">Uncharacterized protein</fullName>
    </submittedName>
</protein>
<feature type="coiled-coil region" evidence="1">
    <location>
        <begin position="244"/>
        <end position="271"/>
    </location>
</feature>
<reference evidence="2 3" key="1">
    <citation type="journal article" date="2013" name="PLoS Genet.">
        <title>Genomic mechanisms accounting for the adaptation to parasitism in nematode-trapping fungi.</title>
        <authorList>
            <person name="Meerupati T."/>
            <person name="Andersson K.M."/>
            <person name="Friman E."/>
            <person name="Kumar D."/>
            <person name="Tunlid A."/>
            <person name="Ahren D."/>
        </authorList>
    </citation>
    <scope>NUCLEOTIDE SEQUENCE [LARGE SCALE GENOMIC DNA]</scope>
    <source>
        <strain evidence="2 3">CBS 200.50</strain>
    </source>
</reference>
<reference evidence="3" key="2">
    <citation type="submission" date="2013-04" db="EMBL/GenBank/DDBJ databases">
        <title>Genomic mechanisms accounting for the adaptation to parasitism in nematode-trapping fungi.</title>
        <authorList>
            <person name="Ahren D.G."/>
        </authorList>
    </citation>
    <scope>NUCLEOTIDE SEQUENCE [LARGE SCALE GENOMIC DNA]</scope>
    <source>
        <strain evidence="3">CBS 200.50</strain>
    </source>
</reference>
<dbReference type="STRING" id="1284197.S8CB96"/>
<sequence>MIPIFPDEVLHKNPQFQAVFQDLKTNKLNPDASSKLSNQSIKESQDVDKRLTVIREDLARTKIIRQRLIHTLNDLPADLREVIDLYLSSQNSGAVLRKDDEAFFLEGLPLICKSLNKILLEDATDLANMCTSDINPDPNPFTLPSTISARLDTLDLHRQSLHQIRCQSLQRSLQLAELNRNLISSTIKLVEQTKHGLTARAQKTQAKHLSLVSDSLDGKVKIMYFEALDRLYDQDTVNALAFYKEHLEDTKVRLKKQMRKAEGELEEYEGFGEGVKRDVVKYAQILEDIEQTKADIRRLGGDA</sequence>